<dbReference type="AlphaFoldDB" id="X1KNN6"/>
<feature type="non-terminal residue" evidence="1">
    <location>
        <position position="1"/>
    </location>
</feature>
<gene>
    <name evidence="1" type="ORF">S03H2_70222</name>
</gene>
<dbReference type="InterPro" id="IPR002933">
    <property type="entry name" value="Peptidase_M20"/>
</dbReference>
<sequence>LHCSVNTIPEQDIESVKKRILDFVEEFKKQDPDLNISVQIPISMEPSIVDDTTDFAKAVKKATEGVFKEERGFRLFMPSTDAHWFQERNIETILIGSSRVDNKIHSSDEFVYIEDLINTTKMYALT</sequence>
<dbReference type="GO" id="GO:0016787">
    <property type="term" value="F:hydrolase activity"/>
    <property type="evidence" value="ECO:0007669"/>
    <property type="project" value="InterPro"/>
</dbReference>
<dbReference type="EMBL" id="BARU01046603">
    <property type="protein sequence ID" value="GAH91759.1"/>
    <property type="molecule type" value="Genomic_DNA"/>
</dbReference>
<dbReference type="Gene3D" id="3.40.630.10">
    <property type="entry name" value="Zn peptidases"/>
    <property type="match status" value="1"/>
</dbReference>
<evidence type="ECO:0000313" key="1">
    <source>
        <dbReference type="EMBL" id="GAH91759.1"/>
    </source>
</evidence>
<name>X1KNN6_9ZZZZ</name>
<dbReference type="SUPFAM" id="SSF53187">
    <property type="entry name" value="Zn-dependent exopeptidases"/>
    <property type="match status" value="1"/>
</dbReference>
<reference evidence="1" key="1">
    <citation type="journal article" date="2014" name="Front. Microbiol.">
        <title>High frequency of phylogenetically diverse reductive dehalogenase-homologous genes in deep subseafloor sedimentary metagenomes.</title>
        <authorList>
            <person name="Kawai M."/>
            <person name="Futagami T."/>
            <person name="Toyoda A."/>
            <person name="Takaki Y."/>
            <person name="Nishi S."/>
            <person name="Hori S."/>
            <person name="Arai W."/>
            <person name="Tsubouchi T."/>
            <person name="Morono Y."/>
            <person name="Uchiyama I."/>
            <person name="Ito T."/>
            <person name="Fujiyama A."/>
            <person name="Inagaki F."/>
            <person name="Takami H."/>
        </authorList>
    </citation>
    <scope>NUCLEOTIDE SEQUENCE</scope>
    <source>
        <strain evidence="1">Expedition CK06-06</strain>
    </source>
</reference>
<evidence type="ECO:0008006" key="2">
    <source>
        <dbReference type="Google" id="ProtNLM"/>
    </source>
</evidence>
<proteinExistence type="predicted"/>
<comment type="caution">
    <text evidence="1">The sequence shown here is derived from an EMBL/GenBank/DDBJ whole genome shotgun (WGS) entry which is preliminary data.</text>
</comment>
<protein>
    <recommendedName>
        <fullName evidence="2">Peptidase M20 dimerisation domain-containing protein</fullName>
    </recommendedName>
</protein>
<dbReference type="Gene3D" id="3.30.70.360">
    <property type="match status" value="1"/>
</dbReference>
<accession>X1KNN6</accession>
<feature type="non-terminal residue" evidence="1">
    <location>
        <position position="126"/>
    </location>
</feature>
<organism evidence="1">
    <name type="scientific">marine sediment metagenome</name>
    <dbReference type="NCBI Taxonomy" id="412755"/>
    <lineage>
        <taxon>unclassified sequences</taxon>
        <taxon>metagenomes</taxon>
        <taxon>ecological metagenomes</taxon>
    </lineage>
</organism>
<dbReference type="Pfam" id="PF01546">
    <property type="entry name" value="Peptidase_M20"/>
    <property type="match status" value="1"/>
</dbReference>